<dbReference type="AlphaFoldDB" id="A0A6P8XVT7"/>
<sequence length="272" mass="30708">MDTSRERRKMVQMKKQLKLLPINLRKKAIREARNLAGIQQQKVQRKLKKRNKQNDFERAEHNAMLAATDQELQQILADYEELADVPFDCTPAELLGMIATAEGRATTTIYVQRDGLSTLKIVLHQRSPTIAQLKSAIASIALAQHKRRQRNERHRALAEDVAGQHEDATSDQQQQVAMVANAGAGAGNEAIKLPRSSCELVNSAQRNGHEHRALVSWRFLWRCFALFNVDTNQPIDDNAANGRATLTALGIENGSKLKFVHRVKYFGRKRQT</sequence>
<name>A0A6P8XVT7_DROAB</name>
<reference evidence="3" key="1">
    <citation type="submission" date="2025-08" db="UniProtKB">
        <authorList>
            <consortium name="RefSeq"/>
        </authorList>
    </citation>
    <scope>IDENTIFICATION</scope>
    <source>
        <strain evidence="3">15112-1751.03</strain>
        <tissue evidence="3">Whole Adult</tissue>
    </source>
</reference>
<protein>
    <submittedName>
        <fullName evidence="3">Uncharacterized protein LOC117566240</fullName>
    </submittedName>
</protein>
<feature type="domain" description="SNRNP25 ubiquitin-like" evidence="1">
    <location>
        <begin position="207"/>
        <end position="263"/>
    </location>
</feature>
<dbReference type="Proteomes" id="UP000515160">
    <property type="component" value="Chromosome 2L"/>
</dbReference>
<gene>
    <name evidence="3" type="primary">LOC117566240</name>
</gene>
<dbReference type="RefSeq" id="XP_034101677.2">
    <property type="nucleotide sequence ID" value="XM_034245786.2"/>
</dbReference>
<evidence type="ECO:0000313" key="3">
    <source>
        <dbReference type="RefSeq" id="XP_034101677.2"/>
    </source>
</evidence>
<accession>A0A6P8XVT7</accession>
<dbReference type="OrthoDB" id="72819at2759"/>
<keyword evidence="2" id="KW-1185">Reference proteome</keyword>
<evidence type="ECO:0000313" key="2">
    <source>
        <dbReference type="Proteomes" id="UP000515160"/>
    </source>
</evidence>
<dbReference type="GeneID" id="117566240"/>
<dbReference type="InterPro" id="IPR040610">
    <property type="entry name" value="SNRNP25_ubiquitin"/>
</dbReference>
<proteinExistence type="predicted"/>
<dbReference type="Gene3D" id="3.10.20.90">
    <property type="entry name" value="Phosphatidylinositol 3-kinase Catalytic Subunit, Chain A, domain 1"/>
    <property type="match status" value="1"/>
</dbReference>
<evidence type="ECO:0000259" key="1">
    <source>
        <dbReference type="Pfam" id="PF18036"/>
    </source>
</evidence>
<dbReference type="Pfam" id="PF18036">
    <property type="entry name" value="Ubiquitin_4"/>
    <property type="match status" value="1"/>
</dbReference>
<organism evidence="2 3">
    <name type="scientific">Drosophila albomicans</name>
    <name type="common">Fruit fly</name>
    <dbReference type="NCBI Taxonomy" id="7291"/>
    <lineage>
        <taxon>Eukaryota</taxon>
        <taxon>Metazoa</taxon>
        <taxon>Ecdysozoa</taxon>
        <taxon>Arthropoda</taxon>
        <taxon>Hexapoda</taxon>
        <taxon>Insecta</taxon>
        <taxon>Pterygota</taxon>
        <taxon>Neoptera</taxon>
        <taxon>Endopterygota</taxon>
        <taxon>Diptera</taxon>
        <taxon>Brachycera</taxon>
        <taxon>Muscomorpha</taxon>
        <taxon>Ephydroidea</taxon>
        <taxon>Drosophilidae</taxon>
        <taxon>Drosophila</taxon>
    </lineage>
</organism>